<organism evidence="1 2">
    <name type="scientific">Natrinema hispanicum</name>
    <dbReference type="NCBI Taxonomy" id="392421"/>
    <lineage>
        <taxon>Archaea</taxon>
        <taxon>Methanobacteriati</taxon>
        <taxon>Methanobacteriota</taxon>
        <taxon>Stenosarchaea group</taxon>
        <taxon>Halobacteria</taxon>
        <taxon>Halobacteriales</taxon>
        <taxon>Natrialbaceae</taxon>
        <taxon>Natrinema</taxon>
    </lineage>
</organism>
<keyword evidence="2" id="KW-1185">Reference proteome</keyword>
<proteinExistence type="predicted"/>
<dbReference type="InterPro" id="IPR038365">
    <property type="entry name" value="EcoRII_C_sf"/>
</dbReference>
<dbReference type="EMBL" id="FOIC01000001">
    <property type="protein sequence ID" value="SES70713.1"/>
    <property type="molecule type" value="Genomic_DNA"/>
</dbReference>
<gene>
    <name evidence="1" type="ORF">SAMN04488694_101183</name>
</gene>
<sequence length="314" mass="35764">MNLDDIDVDALQNEIQGDGLLDEVREEHMPDSNTMSEEAINKWEDENYEITPDSVKENADHLLQSLLKREQDLYNHYQSQVYSQTLVYFLKNHYDVGQTALSSFDNDDDDDMEYADYATLQSLFTSLEEDYKSTDGFVSYFEKILPKIYPAMDAISVSAQQSRRKRAGSSLQSHLLNLFDRASFTVENVISAGNGHIYQIKKKNEPDDVGTVDVYISCLTTMRDRFRQSLSDSSAVLSKENQRRFIATASGTTLITASAADDVTIKKVREVTNEGFTLIVFEEVKNKQFPGIEGVISYKEFFSDQLPEILNIDR</sequence>
<evidence type="ECO:0000313" key="1">
    <source>
        <dbReference type="EMBL" id="SES70713.1"/>
    </source>
</evidence>
<dbReference type="Gene3D" id="3.40.91.80">
    <property type="match status" value="1"/>
</dbReference>
<dbReference type="AlphaFoldDB" id="A0A1H9YNL3"/>
<reference evidence="2" key="1">
    <citation type="submission" date="2016-10" db="EMBL/GenBank/DDBJ databases">
        <authorList>
            <person name="Varghese N."/>
            <person name="Submissions S."/>
        </authorList>
    </citation>
    <scope>NUCLEOTIDE SEQUENCE [LARGE SCALE GENOMIC DNA]</scope>
    <source>
        <strain evidence="2">CDM_6</strain>
    </source>
</reference>
<dbReference type="InterPro" id="IPR011335">
    <property type="entry name" value="Restrct_endonuc-II-like"/>
</dbReference>
<dbReference type="SUPFAM" id="SSF52980">
    <property type="entry name" value="Restriction endonuclease-like"/>
    <property type="match status" value="1"/>
</dbReference>
<dbReference type="RefSeq" id="WP_139246174.1">
    <property type="nucleotide sequence ID" value="NZ_FOIC01000001.1"/>
</dbReference>
<protein>
    <submittedName>
        <fullName evidence="1">EcoRII C terminal</fullName>
    </submittedName>
</protein>
<dbReference type="Proteomes" id="UP000199320">
    <property type="component" value="Unassembled WGS sequence"/>
</dbReference>
<accession>A0A1H9YNL3</accession>
<dbReference type="OrthoDB" id="346347at2157"/>
<name>A0A1H9YNL3_9EURY</name>
<evidence type="ECO:0000313" key="2">
    <source>
        <dbReference type="Proteomes" id="UP000199320"/>
    </source>
</evidence>